<feature type="transmembrane region" description="Helical" evidence="2">
    <location>
        <begin position="261"/>
        <end position="281"/>
    </location>
</feature>
<reference evidence="3 4" key="1">
    <citation type="submission" date="2018-10" db="EMBL/GenBank/DDBJ databases">
        <title>Isolation from soil.</title>
        <authorList>
            <person name="Hu J."/>
        </authorList>
    </citation>
    <scope>NUCLEOTIDE SEQUENCE [LARGE SCALE GENOMIC DNA]</scope>
    <source>
        <strain evidence="3 4">NEAU-Ht49</strain>
    </source>
</reference>
<feature type="compositionally biased region" description="Low complexity" evidence="1">
    <location>
        <begin position="311"/>
        <end position="325"/>
    </location>
</feature>
<comment type="caution">
    <text evidence="3">The sequence shown here is derived from an EMBL/GenBank/DDBJ whole genome shotgun (WGS) entry which is preliminary data.</text>
</comment>
<organism evidence="3 4">
    <name type="scientific">Actinomadura harenae</name>
    <dbReference type="NCBI Taxonomy" id="2483351"/>
    <lineage>
        <taxon>Bacteria</taxon>
        <taxon>Bacillati</taxon>
        <taxon>Actinomycetota</taxon>
        <taxon>Actinomycetes</taxon>
        <taxon>Streptosporangiales</taxon>
        <taxon>Thermomonosporaceae</taxon>
        <taxon>Actinomadura</taxon>
    </lineage>
</organism>
<evidence type="ECO:0000313" key="4">
    <source>
        <dbReference type="Proteomes" id="UP000282674"/>
    </source>
</evidence>
<keyword evidence="4" id="KW-1185">Reference proteome</keyword>
<name>A0A3M2L4Y2_9ACTN</name>
<protein>
    <submittedName>
        <fullName evidence="3">Uncharacterized protein</fullName>
    </submittedName>
</protein>
<gene>
    <name evidence="3" type="ORF">EBO15_42465</name>
</gene>
<proteinExistence type="predicted"/>
<feature type="compositionally biased region" description="Pro residues" evidence="1">
    <location>
        <begin position="192"/>
        <end position="209"/>
    </location>
</feature>
<feature type="region of interest" description="Disordered" evidence="1">
    <location>
        <begin position="286"/>
        <end position="330"/>
    </location>
</feature>
<dbReference type="EMBL" id="RFFG01000209">
    <property type="protein sequence ID" value="RMI31583.1"/>
    <property type="molecule type" value="Genomic_DNA"/>
</dbReference>
<evidence type="ECO:0000313" key="3">
    <source>
        <dbReference type="EMBL" id="RMI31583.1"/>
    </source>
</evidence>
<keyword evidence="2" id="KW-0472">Membrane</keyword>
<feature type="region of interest" description="Disordered" evidence="1">
    <location>
        <begin position="1"/>
        <end position="254"/>
    </location>
</feature>
<feature type="compositionally biased region" description="Polar residues" evidence="1">
    <location>
        <begin position="292"/>
        <end position="310"/>
    </location>
</feature>
<sequence length="456" mass="46798">MRCPACGSDTTPALPRCTRCDAPLNDGTSPSGDATRRDDGWPSSPPWPSEPGAPVHGVPEPGASKPGAPEHGPSPYPGVPAGHEPTYASDYGPPPEQAPHEHAAPPEYGTPSGYGTPSEYDASRAYGPPPEYGAPHEPGAPSQYGTPQEYGTPGGYEPGRVPEGFGHGEQQPTELDVGYSSPPTAYDLGTPVPVPPSDPGAAYGPPPEPWGGGSGLSATPPPPPDGTPGEHTITLSPEPWAAEPQVWSPPPPAETKRRPPYLLIATGLVVLAAIALGIVFWPTGSGKAGQAGSVSPATQQRSDQPTGQGQPSDTPSATASSPSPSGDLTAQAGKVNTLLDDMSTTRGDLQTVLTDGCDTAGLQRIKGERQSELSTAQGLDVSALDDGQRLKDALVRALQASVASNAKYIELSPGCPSDSDVADVNQQATDAKHEFIGLWNPVAEKANLSSRTEASI</sequence>
<dbReference type="Proteomes" id="UP000282674">
    <property type="component" value="Unassembled WGS sequence"/>
</dbReference>
<keyword evidence="2" id="KW-0812">Transmembrane</keyword>
<dbReference type="OrthoDB" id="3871904at2"/>
<accession>A0A3M2L4Y2</accession>
<evidence type="ECO:0000256" key="2">
    <source>
        <dbReference type="SAM" id="Phobius"/>
    </source>
</evidence>
<keyword evidence="2" id="KW-1133">Transmembrane helix</keyword>
<evidence type="ECO:0000256" key="1">
    <source>
        <dbReference type="SAM" id="MobiDB-lite"/>
    </source>
</evidence>
<dbReference type="AlphaFoldDB" id="A0A3M2L4Y2"/>